<keyword evidence="2" id="KW-1185">Reference proteome</keyword>
<gene>
    <name evidence="1" type="ORF">K7432_007260</name>
</gene>
<organism evidence="1 2">
    <name type="scientific">Basidiobolus ranarum</name>
    <dbReference type="NCBI Taxonomy" id="34480"/>
    <lineage>
        <taxon>Eukaryota</taxon>
        <taxon>Fungi</taxon>
        <taxon>Fungi incertae sedis</taxon>
        <taxon>Zoopagomycota</taxon>
        <taxon>Entomophthoromycotina</taxon>
        <taxon>Basidiobolomycetes</taxon>
        <taxon>Basidiobolales</taxon>
        <taxon>Basidiobolaceae</taxon>
        <taxon>Basidiobolus</taxon>
    </lineage>
</organism>
<accession>A0ABR2W0D5</accession>
<sequence length="319" mass="37398">MCTPVDLTHLHSVDHRFASLSRKLGYQEFLYITGQMWDELHCNLGNWQEYDESRGGTLWIAVPDIRSTCNKFREIIHLIQYILTINRTQQNAIESMIQESVHLRECPRYPTCPESLNISFTTNTKDPYLNRLRGVDILNQLQRNLSVVLPFDFLNFLLNFSHRLSLKQPDLPWNFSNHSRFLFFGPEDTLRNFRLLRVEEYTDSGSLDGEHPSHVLHNRRSPQLNAEWKRKERKLLLISQSSSGDRLLLDVTHPKSSTFGWIYVQSTHPVVFNTCNPQFLDFSITDFLYRVTHHEKLKLKSTWFHSSIAQPNLGKSLLL</sequence>
<evidence type="ECO:0008006" key="3">
    <source>
        <dbReference type="Google" id="ProtNLM"/>
    </source>
</evidence>
<dbReference type="EMBL" id="JASJQH010007227">
    <property type="protein sequence ID" value="KAK9712266.1"/>
    <property type="molecule type" value="Genomic_DNA"/>
</dbReference>
<protein>
    <recommendedName>
        <fullName evidence="3">Maturase K</fullName>
    </recommendedName>
</protein>
<proteinExistence type="predicted"/>
<evidence type="ECO:0000313" key="1">
    <source>
        <dbReference type="EMBL" id="KAK9712266.1"/>
    </source>
</evidence>
<comment type="caution">
    <text evidence="1">The sequence shown here is derived from an EMBL/GenBank/DDBJ whole genome shotgun (WGS) entry which is preliminary data.</text>
</comment>
<name>A0ABR2W0D5_9FUNG</name>
<reference evidence="1 2" key="1">
    <citation type="submission" date="2023-04" db="EMBL/GenBank/DDBJ databases">
        <title>Genome of Basidiobolus ranarum AG-B5.</title>
        <authorList>
            <person name="Stajich J.E."/>
            <person name="Carter-House D."/>
            <person name="Gryganskyi A."/>
        </authorList>
    </citation>
    <scope>NUCLEOTIDE SEQUENCE [LARGE SCALE GENOMIC DNA]</scope>
    <source>
        <strain evidence="1 2">AG-B5</strain>
    </source>
</reference>
<dbReference type="Proteomes" id="UP001479436">
    <property type="component" value="Unassembled WGS sequence"/>
</dbReference>
<evidence type="ECO:0000313" key="2">
    <source>
        <dbReference type="Proteomes" id="UP001479436"/>
    </source>
</evidence>